<keyword evidence="4" id="KW-1003">Cell membrane</keyword>
<keyword evidence="12" id="KW-1133">Transmembrane helix</keyword>
<dbReference type="SMART" id="SM00388">
    <property type="entry name" value="HisKA"/>
    <property type="match status" value="1"/>
</dbReference>
<evidence type="ECO:0000256" key="8">
    <source>
        <dbReference type="ARBA" id="ARBA00022777"/>
    </source>
</evidence>
<evidence type="ECO:0000256" key="11">
    <source>
        <dbReference type="ARBA" id="ARBA00023136"/>
    </source>
</evidence>
<evidence type="ECO:0000256" key="7">
    <source>
        <dbReference type="ARBA" id="ARBA00022741"/>
    </source>
</evidence>
<dbReference type="SUPFAM" id="SSF47384">
    <property type="entry name" value="Homodimeric domain of signal transducing histidine kinase"/>
    <property type="match status" value="1"/>
</dbReference>
<evidence type="ECO:0000256" key="2">
    <source>
        <dbReference type="ARBA" id="ARBA00004236"/>
    </source>
</evidence>
<keyword evidence="12" id="KW-0812">Transmembrane</keyword>
<accession>A0A1E3W2K0</accession>
<dbReference type="CDD" id="cd00130">
    <property type="entry name" value="PAS"/>
    <property type="match status" value="1"/>
</dbReference>
<gene>
    <name evidence="14" type="ORF">AUC68_02575</name>
</gene>
<feature type="transmembrane region" description="Helical" evidence="12">
    <location>
        <begin position="60"/>
        <end position="79"/>
    </location>
</feature>
<dbReference type="Gene3D" id="1.10.287.130">
    <property type="match status" value="1"/>
</dbReference>
<reference evidence="14 15" key="1">
    <citation type="journal article" date="2016" name="Environ. Microbiol.">
        <title>New Methyloceanibacter diversity from North Sea sediments includes methanotroph containing solely the soluble methane monooxygenase.</title>
        <authorList>
            <person name="Vekeman B."/>
            <person name="Kerckhof F.M."/>
            <person name="Cremers G."/>
            <person name="de Vos P."/>
            <person name="Vandamme P."/>
            <person name="Boon N."/>
            <person name="Op den Camp H.J."/>
            <person name="Heylen K."/>
        </authorList>
    </citation>
    <scope>NUCLEOTIDE SEQUENCE [LARGE SCALE GENOMIC DNA]</scope>
    <source>
        <strain evidence="14 15">R-67174</strain>
    </source>
</reference>
<proteinExistence type="predicted"/>
<keyword evidence="5" id="KW-0597">Phosphoprotein</keyword>
<keyword evidence="9" id="KW-0067">ATP-binding</keyword>
<dbReference type="Pfam" id="PF02518">
    <property type="entry name" value="HATPase_c"/>
    <property type="match status" value="1"/>
</dbReference>
<comment type="caution">
    <text evidence="14">The sequence shown here is derived from an EMBL/GenBank/DDBJ whole genome shotgun (WGS) entry which is preliminary data.</text>
</comment>
<dbReference type="CDD" id="cd00082">
    <property type="entry name" value="HisKA"/>
    <property type="match status" value="1"/>
</dbReference>
<dbReference type="SUPFAM" id="SSF55874">
    <property type="entry name" value="ATPase domain of HSP90 chaperone/DNA topoisomerase II/histidine kinase"/>
    <property type="match status" value="1"/>
</dbReference>
<evidence type="ECO:0000256" key="5">
    <source>
        <dbReference type="ARBA" id="ARBA00022553"/>
    </source>
</evidence>
<dbReference type="GO" id="GO:0000155">
    <property type="term" value="F:phosphorelay sensor kinase activity"/>
    <property type="evidence" value="ECO:0007669"/>
    <property type="project" value="InterPro"/>
</dbReference>
<dbReference type="GO" id="GO:0005886">
    <property type="term" value="C:plasma membrane"/>
    <property type="evidence" value="ECO:0007669"/>
    <property type="project" value="UniProtKB-SubCell"/>
</dbReference>
<dbReference type="STRING" id="1774968.AUC68_02575"/>
<dbReference type="InterPro" id="IPR036890">
    <property type="entry name" value="HATPase_C_sf"/>
</dbReference>
<dbReference type="FunFam" id="3.30.565.10:FF:000006">
    <property type="entry name" value="Sensor histidine kinase WalK"/>
    <property type="match status" value="1"/>
</dbReference>
<dbReference type="InterPro" id="IPR004358">
    <property type="entry name" value="Sig_transdc_His_kin-like_C"/>
</dbReference>
<dbReference type="InterPro" id="IPR036097">
    <property type="entry name" value="HisK_dim/P_sf"/>
</dbReference>
<feature type="domain" description="Histidine kinase" evidence="13">
    <location>
        <begin position="220"/>
        <end position="445"/>
    </location>
</feature>
<dbReference type="InterPro" id="IPR050351">
    <property type="entry name" value="BphY/WalK/GraS-like"/>
</dbReference>
<dbReference type="GO" id="GO:0005524">
    <property type="term" value="F:ATP binding"/>
    <property type="evidence" value="ECO:0007669"/>
    <property type="project" value="UniProtKB-KW"/>
</dbReference>
<keyword evidence="8" id="KW-0418">Kinase</keyword>
<dbReference type="PROSITE" id="PS50109">
    <property type="entry name" value="HIS_KIN"/>
    <property type="match status" value="1"/>
</dbReference>
<evidence type="ECO:0000259" key="13">
    <source>
        <dbReference type="PROSITE" id="PS50109"/>
    </source>
</evidence>
<dbReference type="SMART" id="SM00387">
    <property type="entry name" value="HATPase_c"/>
    <property type="match status" value="1"/>
</dbReference>
<evidence type="ECO:0000256" key="3">
    <source>
        <dbReference type="ARBA" id="ARBA00012438"/>
    </source>
</evidence>
<keyword evidence="11 12" id="KW-0472">Membrane</keyword>
<evidence type="ECO:0000313" key="14">
    <source>
        <dbReference type="EMBL" id="ODS00035.1"/>
    </source>
</evidence>
<dbReference type="OrthoDB" id="9813151at2"/>
<dbReference type="Gene3D" id="3.30.450.20">
    <property type="entry name" value="PAS domain"/>
    <property type="match status" value="1"/>
</dbReference>
<dbReference type="PRINTS" id="PR00344">
    <property type="entry name" value="BCTRLSENSOR"/>
</dbReference>
<name>A0A1E3W2K0_9HYPH</name>
<dbReference type="PANTHER" id="PTHR45453:SF1">
    <property type="entry name" value="PHOSPHATE REGULON SENSOR PROTEIN PHOR"/>
    <property type="match status" value="1"/>
</dbReference>
<feature type="transmembrane region" description="Helical" evidence="12">
    <location>
        <begin position="35"/>
        <end position="54"/>
    </location>
</feature>
<dbReference type="InterPro" id="IPR003661">
    <property type="entry name" value="HisK_dim/P_dom"/>
</dbReference>
<dbReference type="EC" id="2.7.13.3" evidence="3"/>
<evidence type="ECO:0000256" key="6">
    <source>
        <dbReference type="ARBA" id="ARBA00022679"/>
    </source>
</evidence>
<dbReference type="InterPro" id="IPR003594">
    <property type="entry name" value="HATPase_dom"/>
</dbReference>
<evidence type="ECO:0000256" key="10">
    <source>
        <dbReference type="ARBA" id="ARBA00023012"/>
    </source>
</evidence>
<dbReference type="GO" id="GO:0016036">
    <property type="term" value="P:cellular response to phosphate starvation"/>
    <property type="evidence" value="ECO:0007669"/>
    <property type="project" value="TreeGrafter"/>
</dbReference>
<keyword evidence="6" id="KW-0808">Transferase</keyword>
<evidence type="ECO:0000256" key="12">
    <source>
        <dbReference type="SAM" id="Phobius"/>
    </source>
</evidence>
<evidence type="ECO:0000256" key="9">
    <source>
        <dbReference type="ARBA" id="ARBA00022840"/>
    </source>
</evidence>
<evidence type="ECO:0000256" key="4">
    <source>
        <dbReference type="ARBA" id="ARBA00022475"/>
    </source>
</evidence>
<organism evidence="14 15">
    <name type="scientific">Methyloceanibacter methanicus</name>
    <dbReference type="NCBI Taxonomy" id="1774968"/>
    <lineage>
        <taxon>Bacteria</taxon>
        <taxon>Pseudomonadati</taxon>
        <taxon>Pseudomonadota</taxon>
        <taxon>Alphaproteobacteria</taxon>
        <taxon>Hyphomicrobiales</taxon>
        <taxon>Hyphomicrobiaceae</taxon>
        <taxon>Methyloceanibacter</taxon>
    </lineage>
</organism>
<evidence type="ECO:0000256" key="1">
    <source>
        <dbReference type="ARBA" id="ARBA00000085"/>
    </source>
</evidence>
<dbReference type="InterPro" id="IPR005467">
    <property type="entry name" value="His_kinase_dom"/>
</dbReference>
<dbReference type="InterPro" id="IPR000014">
    <property type="entry name" value="PAS"/>
</dbReference>
<dbReference type="Proteomes" id="UP000094501">
    <property type="component" value="Unassembled WGS sequence"/>
</dbReference>
<keyword evidence="10" id="KW-0902">Two-component regulatory system</keyword>
<comment type="subcellular location">
    <subcellularLocation>
        <location evidence="2">Cell membrane</location>
    </subcellularLocation>
</comment>
<keyword evidence="15" id="KW-1185">Reference proteome</keyword>
<dbReference type="FunFam" id="1.10.287.130:FF:000008">
    <property type="entry name" value="Two-component sensor histidine kinase"/>
    <property type="match status" value="1"/>
</dbReference>
<dbReference type="GO" id="GO:0004721">
    <property type="term" value="F:phosphoprotein phosphatase activity"/>
    <property type="evidence" value="ECO:0007669"/>
    <property type="project" value="TreeGrafter"/>
</dbReference>
<comment type="catalytic activity">
    <reaction evidence="1">
        <text>ATP + protein L-histidine = ADP + protein N-phospho-L-histidine.</text>
        <dbReference type="EC" id="2.7.13.3"/>
    </reaction>
</comment>
<protein>
    <recommendedName>
        <fullName evidence="3">histidine kinase</fullName>
        <ecNumber evidence="3">2.7.13.3</ecNumber>
    </recommendedName>
</protein>
<evidence type="ECO:0000313" key="15">
    <source>
        <dbReference type="Proteomes" id="UP000094501"/>
    </source>
</evidence>
<keyword evidence="7" id="KW-0547">Nucleotide-binding</keyword>
<dbReference type="RefSeq" id="WP_141701120.1">
    <property type="nucleotide sequence ID" value="NZ_LPWG01000010.1"/>
</dbReference>
<dbReference type="PANTHER" id="PTHR45453">
    <property type="entry name" value="PHOSPHATE REGULON SENSOR PROTEIN PHOR"/>
    <property type="match status" value="1"/>
</dbReference>
<sequence length="459" mass="49957">MTDQAEHDARALRQGRAWRARQTAKRAVHALTAKLWSSFWLIVIVAVIMASLVTLGDLSVGLALASFLGFVAAVLLLPLQETDQEEAAAFAPSPVVNRSRSPMSAVVDALPDPGILLSPTGQVVFFNAPAKRLFASLREGNHISSLIRAPEFLDAVSEAPRTGRAVSVVYAERVPVGRRMEATVAPLARSGESDGDILVLLRDFTEGDRINQMRTDFIANASHEMRTPLASLRGFIETLQSTAKEDEAARERFLPIMAEQAARMTRLIDALLSLSRLEMNAHVPPSDLVDLNDVLGHVRDTLEPLAADSQTTLEVERFAKPAIVRGDRDELLQVLQNLVQNALKYGRPGGTVRIEAKHIPSLNQQARGRFAISVIDDGPGIPAEHLPRLTERFYRVDVDSSREKGGTGLGLAIVKHILNRHRGELAIASNPGQGSTFTVMLNETQPAGDKAALSTARKR</sequence>
<dbReference type="Pfam" id="PF00512">
    <property type="entry name" value="HisKA"/>
    <property type="match status" value="1"/>
</dbReference>
<dbReference type="EMBL" id="LPWG01000010">
    <property type="protein sequence ID" value="ODS00035.1"/>
    <property type="molecule type" value="Genomic_DNA"/>
</dbReference>
<dbReference type="AlphaFoldDB" id="A0A1E3W2K0"/>
<dbReference type="Gene3D" id="3.30.565.10">
    <property type="entry name" value="Histidine kinase-like ATPase, C-terminal domain"/>
    <property type="match status" value="1"/>
</dbReference>